<feature type="compositionally biased region" description="Basic and acidic residues" evidence="1">
    <location>
        <begin position="361"/>
        <end position="377"/>
    </location>
</feature>
<organism evidence="2 3">
    <name type="scientific">Trichosporon asahii var. asahii (strain CBS 8904)</name>
    <name type="common">Yeast</name>
    <dbReference type="NCBI Taxonomy" id="1220162"/>
    <lineage>
        <taxon>Eukaryota</taxon>
        <taxon>Fungi</taxon>
        <taxon>Dikarya</taxon>
        <taxon>Basidiomycota</taxon>
        <taxon>Agaricomycotina</taxon>
        <taxon>Tremellomycetes</taxon>
        <taxon>Trichosporonales</taxon>
        <taxon>Trichosporonaceae</taxon>
        <taxon>Trichosporon</taxon>
    </lineage>
</organism>
<evidence type="ECO:0000256" key="1">
    <source>
        <dbReference type="SAM" id="MobiDB-lite"/>
    </source>
</evidence>
<accession>K1VQT1</accession>
<dbReference type="GO" id="GO:0000466">
    <property type="term" value="P:maturation of 5.8S rRNA from tricistronic rRNA transcript (SSU-rRNA, 5.8S rRNA, LSU-rRNA)"/>
    <property type="evidence" value="ECO:0007669"/>
    <property type="project" value="TreeGrafter"/>
</dbReference>
<proteinExistence type="predicted"/>
<dbReference type="PANTHER" id="PTHR37792:SF1">
    <property type="entry name" value="RIBONUCLEASE MRP PROTEIN SUBUNIT RMP1"/>
    <property type="match status" value="1"/>
</dbReference>
<feature type="compositionally biased region" description="Low complexity" evidence="1">
    <location>
        <begin position="348"/>
        <end position="360"/>
    </location>
</feature>
<dbReference type="Proteomes" id="UP000006757">
    <property type="component" value="Unassembled WGS sequence"/>
</dbReference>
<keyword evidence="3" id="KW-1185">Reference proteome</keyword>
<comment type="caution">
    <text evidence="2">The sequence shown here is derived from an EMBL/GenBank/DDBJ whole genome shotgun (WGS) entry which is preliminary data.</text>
</comment>
<gene>
    <name evidence="2" type="ORF">A1Q2_03840</name>
</gene>
<dbReference type="GO" id="GO:0000294">
    <property type="term" value="P:nuclear-transcribed mRNA catabolic process, RNase MRP-dependent"/>
    <property type="evidence" value="ECO:0007669"/>
    <property type="project" value="TreeGrafter"/>
</dbReference>
<dbReference type="AlphaFoldDB" id="K1VQT1"/>
<name>K1VQT1_TRIAC</name>
<dbReference type="OrthoDB" id="2575638at2759"/>
<dbReference type="eggNOG" id="ENOG502RBG6">
    <property type="taxonomic scope" value="Eukaryota"/>
</dbReference>
<reference evidence="2 3" key="1">
    <citation type="journal article" date="2012" name="Eukaryot. Cell">
        <title>Genome sequence of the Trichosporon asahii environmental strain CBS 8904.</title>
        <authorList>
            <person name="Yang R.Y."/>
            <person name="Li H.T."/>
            <person name="Zhu H."/>
            <person name="Zhou G.P."/>
            <person name="Wang M."/>
            <person name="Wang L."/>
        </authorList>
    </citation>
    <scope>NUCLEOTIDE SEQUENCE [LARGE SCALE GENOMIC DNA]</scope>
    <source>
        <strain evidence="2 3">CBS 8904</strain>
    </source>
</reference>
<evidence type="ECO:0000313" key="2">
    <source>
        <dbReference type="EMBL" id="EKD01777.1"/>
    </source>
</evidence>
<dbReference type="InterPro" id="IPR047205">
    <property type="entry name" value="RMP1"/>
</dbReference>
<evidence type="ECO:0000313" key="3">
    <source>
        <dbReference type="Proteomes" id="UP000006757"/>
    </source>
</evidence>
<feature type="region of interest" description="Disordered" evidence="1">
    <location>
        <begin position="238"/>
        <end position="418"/>
    </location>
</feature>
<sequence>MVSGHSSVRAHLATEYALLLSLYQRSRAQHRHQLFLRRLEAVLRLTRLVIRQYAACSACSDPTSSSSTPGSASASGSGATTPGLRSGAVTLLAPLAPLTSGDKDGMMEDGVDGEDGEEAEERLRDLVQRSLLLAADITAQMLALHHFVPLQTMLIASYGRLFAICVHLCPLLGLQLSEVLSGARSEDLVLLAKAGPRGGNLDAPREIREFDLGGRMGGGGDLGEVISREEMMAIVDTGMDTGEAPGSPGSPGSPSPTPRPTLAKPAVAGAKKRSEPEPELESGPEPRTEPSPKPVKPKKKKSDMDDIFASSSSASTSKKKKLNERDDIFSAPSAPSAPSKKKKPAVDSPTPSSASTGKSASTEKKKSKTDSVDDIFTKAKKSKSADAPSPQPTKEKARKKDGVKLKKKKDAMDDIFGF</sequence>
<dbReference type="InParanoid" id="K1VQT1"/>
<protein>
    <submittedName>
        <fullName evidence="2">Uncharacterized protein</fullName>
    </submittedName>
</protein>
<dbReference type="GO" id="GO:0000172">
    <property type="term" value="C:ribonuclease MRP complex"/>
    <property type="evidence" value="ECO:0007669"/>
    <property type="project" value="InterPro"/>
</dbReference>
<feature type="compositionally biased region" description="Basic and acidic residues" evidence="1">
    <location>
        <begin position="393"/>
        <end position="404"/>
    </location>
</feature>
<feature type="region of interest" description="Disordered" evidence="1">
    <location>
        <begin position="58"/>
        <end position="81"/>
    </location>
</feature>
<dbReference type="HOGENOM" id="CLU_657538_0_0_1"/>
<dbReference type="PANTHER" id="PTHR37792">
    <property type="entry name" value="RIBONUCLEASE MRP PROTEIN SUBUNIT RMP1"/>
    <property type="match status" value="1"/>
</dbReference>
<dbReference type="GO" id="GO:0042134">
    <property type="term" value="F:rRNA primary transcript binding"/>
    <property type="evidence" value="ECO:0007669"/>
    <property type="project" value="InterPro"/>
</dbReference>
<dbReference type="EMBL" id="AMBO01000310">
    <property type="protein sequence ID" value="EKD01777.1"/>
    <property type="molecule type" value="Genomic_DNA"/>
</dbReference>